<accession>A0A2K8JMD5</accession>
<feature type="signal peptide" evidence="1">
    <location>
        <begin position="1"/>
        <end position="19"/>
    </location>
</feature>
<name>A0A2K8JMD5_PRIPG</name>
<sequence>MKLLLAITVLGMLALNVSSQAIVCTPDICRNAKCDESLAETCTGVIIPNSSFCGCCPTCTTFLPPYAPCLNVNILFLTSDFKTAVCLPGFICKNGKCSPLIEADANVTE</sequence>
<keyword evidence="1" id="KW-0732">Signal</keyword>
<proteinExistence type="evidence at transcript level"/>
<protein>
    <submittedName>
        <fullName evidence="2">Secreted peptide</fullName>
    </submittedName>
</protein>
<dbReference type="AlphaFoldDB" id="A0A2K8JMD5"/>
<reference evidence="2" key="1">
    <citation type="submission" date="2016-10" db="EMBL/GenBank/DDBJ databases">
        <title>The assassin bug Pristhesancus plagipennis produces two different types of venom.</title>
        <authorList>
            <person name="Walker A.A."/>
            <person name="Herzig V."/>
            <person name="Jin J."/>
            <person name="Fry B.G."/>
            <person name="King G.F."/>
        </authorList>
    </citation>
    <scope>NUCLEOTIDE SEQUENCE</scope>
    <source>
        <tissue evidence="2">Venom/labial glands</tissue>
    </source>
</reference>
<evidence type="ECO:0000256" key="1">
    <source>
        <dbReference type="SAM" id="SignalP"/>
    </source>
</evidence>
<evidence type="ECO:0000313" key="2">
    <source>
        <dbReference type="EMBL" id="ATU82834.1"/>
    </source>
</evidence>
<feature type="chain" id="PRO_5014700757" evidence="1">
    <location>
        <begin position="20"/>
        <end position="109"/>
    </location>
</feature>
<dbReference type="EMBL" id="KY031083">
    <property type="protein sequence ID" value="ATU82834.1"/>
    <property type="molecule type" value="mRNA"/>
</dbReference>
<organism evidence="2">
    <name type="scientific">Pristhesancus plagipennis</name>
    <name type="common">Common assassin bug</name>
    <dbReference type="NCBI Taxonomy" id="1955184"/>
    <lineage>
        <taxon>Eukaryota</taxon>
        <taxon>Metazoa</taxon>
        <taxon>Ecdysozoa</taxon>
        <taxon>Arthropoda</taxon>
        <taxon>Hexapoda</taxon>
        <taxon>Insecta</taxon>
        <taxon>Pterygota</taxon>
        <taxon>Neoptera</taxon>
        <taxon>Paraneoptera</taxon>
        <taxon>Hemiptera</taxon>
        <taxon>Heteroptera</taxon>
        <taxon>Panheteroptera</taxon>
        <taxon>Cimicomorpha</taxon>
        <taxon>Reduviidae</taxon>
        <taxon>Harpactorinae</taxon>
        <taxon>Harpactorini</taxon>
        <taxon>Pristhesancus</taxon>
    </lineage>
</organism>